<feature type="transmembrane region" description="Helical" evidence="6">
    <location>
        <begin position="124"/>
        <end position="145"/>
    </location>
</feature>
<evidence type="ECO:0000256" key="6">
    <source>
        <dbReference type="SAM" id="Phobius"/>
    </source>
</evidence>
<keyword evidence="2 6" id="KW-0812">Transmembrane</keyword>
<dbReference type="PANTHER" id="PTHR38894">
    <property type="entry name" value="TRANSMEMBRANE PROTEIN"/>
    <property type="match status" value="1"/>
</dbReference>
<name>F0WR14_9STRA</name>
<feature type="region of interest" description="Disordered" evidence="5">
    <location>
        <begin position="218"/>
        <end position="238"/>
    </location>
</feature>
<gene>
    <name evidence="7" type="primary">AlNc14C206G8822</name>
    <name evidence="7" type="ORF">ALNC14_099180</name>
</gene>
<dbReference type="PANTHER" id="PTHR38894:SF1">
    <property type="entry name" value="TRANSMEMBRANE PROTEIN"/>
    <property type="match status" value="1"/>
</dbReference>
<dbReference type="InterPro" id="IPR013714">
    <property type="entry name" value="Golgi_TVP15"/>
</dbReference>
<protein>
    <submittedName>
        <fullName evidence="7">Transmembrane protein putative</fullName>
    </submittedName>
</protein>
<keyword evidence="4 6" id="KW-0472">Membrane</keyword>
<feature type="transmembrane region" description="Helical" evidence="6">
    <location>
        <begin position="99"/>
        <end position="118"/>
    </location>
</feature>
<evidence type="ECO:0000313" key="7">
    <source>
        <dbReference type="EMBL" id="CCA23774.1"/>
    </source>
</evidence>
<evidence type="ECO:0000256" key="3">
    <source>
        <dbReference type="ARBA" id="ARBA00022989"/>
    </source>
</evidence>
<comment type="subcellular location">
    <subcellularLocation>
        <location evidence="1">Membrane</location>
        <topology evidence="1">Multi-pass membrane protein</topology>
    </subcellularLocation>
</comment>
<dbReference type="HOGENOM" id="CLU_1211853_0_0_1"/>
<evidence type="ECO:0000256" key="1">
    <source>
        <dbReference type="ARBA" id="ARBA00004141"/>
    </source>
</evidence>
<feature type="transmembrane region" description="Helical" evidence="6">
    <location>
        <begin position="185"/>
        <end position="205"/>
    </location>
</feature>
<feature type="transmembrane region" description="Helical" evidence="6">
    <location>
        <begin position="157"/>
        <end position="179"/>
    </location>
</feature>
<sequence length="238" mass="26754">MQRNATLPREALKETNMDTPNVISLASVIKYPSVIQYDRLPPLNPDDLHLPPPPPSFADKTVHQGDTITIGEIFQELYHKTKEIVLGSTLSDILSVMRCFNYLIAMSMIALCIVQIVQIQSVSVGIGSALSIVYTILFALLLFMYEMRTESADQLIRVYFGFMYNPFGRCLFLIMISIFPVGMLGVYGVLVSVMGFLNAYFNFFVITKHPSFTRGVPEYQPPPIPSSRADTRSNKLEL</sequence>
<dbReference type="AlphaFoldDB" id="F0WR14"/>
<reference evidence="7" key="2">
    <citation type="submission" date="2011-02" db="EMBL/GenBank/DDBJ databases">
        <authorList>
            <person name="MacLean D."/>
        </authorList>
    </citation>
    <scope>NUCLEOTIDE SEQUENCE</scope>
</reference>
<reference evidence="7" key="1">
    <citation type="journal article" date="2011" name="PLoS Biol.">
        <title>Gene gain and loss during evolution of obligate parasitism in the white rust pathogen of Arabidopsis thaliana.</title>
        <authorList>
            <person name="Kemen E."/>
            <person name="Gardiner A."/>
            <person name="Schultz-Larsen T."/>
            <person name="Kemen A.C."/>
            <person name="Balmuth A.L."/>
            <person name="Robert-Seilaniantz A."/>
            <person name="Bailey K."/>
            <person name="Holub E."/>
            <person name="Studholme D.J."/>
            <person name="Maclean D."/>
            <person name="Jones J.D."/>
        </authorList>
    </citation>
    <scope>NUCLEOTIDE SEQUENCE</scope>
</reference>
<accession>F0WR14</accession>
<evidence type="ECO:0000256" key="5">
    <source>
        <dbReference type="SAM" id="MobiDB-lite"/>
    </source>
</evidence>
<organism evidence="7">
    <name type="scientific">Albugo laibachii Nc14</name>
    <dbReference type="NCBI Taxonomy" id="890382"/>
    <lineage>
        <taxon>Eukaryota</taxon>
        <taxon>Sar</taxon>
        <taxon>Stramenopiles</taxon>
        <taxon>Oomycota</taxon>
        <taxon>Peronosporomycetes</taxon>
        <taxon>Albuginales</taxon>
        <taxon>Albuginaceae</taxon>
        <taxon>Albugo</taxon>
    </lineage>
</organism>
<evidence type="ECO:0000256" key="4">
    <source>
        <dbReference type="ARBA" id="ARBA00023136"/>
    </source>
</evidence>
<feature type="compositionally biased region" description="Basic and acidic residues" evidence="5">
    <location>
        <begin position="229"/>
        <end position="238"/>
    </location>
</feature>
<keyword evidence="3 6" id="KW-1133">Transmembrane helix</keyword>
<proteinExistence type="predicted"/>
<evidence type="ECO:0000256" key="2">
    <source>
        <dbReference type="ARBA" id="ARBA00022692"/>
    </source>
</evidence>
<dbReference type="Pfam" id="PF08507">
    <property type="entry name" value="COPI_assoc"/>
    <property type="match status" value="1"/>
</dbReference>
<dbReference type="EMBL" id="FR824251">
    <property type="protein sequence ID" value="CCA23774.1"/>
    <property type="molecule type" value="Genomic_DNA"/>
</dbReference>
<dbReference type="GO" id="GO:0016020">
    <property type="term" value="C:membrane"/>
    <property type="evidence" value="ECO:0007669"/>
    <property type="project" value="UniProtKB-SubCell"/>
</dbReference>